<protein>
    <recommendedName>
        <fullName evidence="2">Bacteriophage Mu GpT domain-containing protein</fullName>
    </recommendedName>
</protein>
<accession>X0UB61</accession>
<evidence type="ECO:0008006" key="2">
    <source>
        <dbReference type="Google" id="ProtNLM"/>
    </source>
</evidence>
<sequence>MARADYAGVETVLKDDYLGNLLKIPQQRETRLFGGFAEVTVEGKQMYIDGIAPVDYRVDNSYNAASQGVAANYFRRKLDTDRMIIEVDYDEHWFRKTTSSNPSALITQEMMNASYRFLDKVGIDASVASVYYGEYGTTELTFANDGGITIDATGGITIDLLRKINHRFTGTEVVSPTGMNNVKFVITEDEQYDMGGITQ</sequence>
<reference evidence="1" key="1">
    <citation type="journal article" date="2014" name="Front. Microbiol.">
        <title>High frequency of phylogenetically diverse reductive dehalogenase-homologous genes in deep subseafloor sedimentary metagenomes.</title>
        <authorList>
            <person name="Kawai M."/>
            <person name="Futagami T."/>
            <person name="Toyoda A."/>
            <person name="Takaki Y."/>
            <person name="Nishi S."/>
            <person name="Hori S."/>
            <person name="Arai W."/>
            <person name="Tsubouchi T."/>
            <person name="Morono Y."/>
            <person name="Uchiyama I."/>
            <person name="Ito T."/>
            <person name="Fujiyama A."/>
            <person name="Inagaki F."/>
            <person name="Takami H."/>
        </authorList>
    </citation>
    <scope>NUCLEOTIDE SEQUENCE</scope>
    <source>
        <strain evidence="1">Expedition CK06-06</strain>
    </source>
</reference>
<feature type="non-terminal residue" evidence="1">
    <location>
        <position position="199"/>
    </location>
</feature>
<comment type="caution">
    <text evidence="1">The sequence shown here is derived from an EMBL/GenBank/DDBJ whole genome shotgun (WGS) entry which is preliminary data.</text>
</comment>
<evidence type="ECO:0000313" key="1">
    <source>
        <dbReference type="EMBL" id="GAF97592.1"/>
    </source>
</evidence>
<dbReference type="AlphaFoldDB" id="X0UB61"/>
<proteinExistence type="predicted"/>
<name>X0UB61_9ZZZZ</name>
<organism evidence="1">
    <name type="scientific">marine sediment metagenome</name>
    <dbReference type="NCBI Taxonomy" id="412755"/>
    <lineage>
        <taxon>unclassified sequences</taxon>
        <taxon>metagenomes</taxon>
        <taxon>ecological metagenomes</taxon>
    </lineage>
</organism>
<dbReference type="EMBL" id="BARS01012156">
    <property type="protein sequence ID" value="GAF97592.1"/>
    <property type="molecule type" value="Genomic_DNA"/>
</dbReference>
<gene>
    <name evidence="1" type="ORF">S01H1_21795</name>
</gene>